<dbReference type="Gene3D" id="1.10.10.10">
    <property type="entry name" value="Winged helix-like DNA-binding domain superfamily/Winged helix DNA-binding domain"/>
    <property type="match status" value="1"/>
</dbReference>
<dbReference type="CDD" id="cd06170">
    <property type="entry name" value="LuxR_C_like"/>
    <property type="match status" value="1"/>
</dbReference>
<dbReference type="Gene3D" id="3.30.450.40">
    <property type="match status" value="1"/>
</dbReference>
<dbReference type="SMART" id="SM00065">
    <property type="entry name" value="GAF"/>
    <property type="match status" value="1"/>
</dbReference>
<dbReference type="PANTHER" id="PTHR44688:SF25">
    <property type="entry name" value="HTH LUXR-TYPE DOMAIN-CONTAINING PROTEIN"/>
    <property type="match status" value="1"/>
</dbReference>
<proteinExistence type="predicted"/>
<organism evidence="5 6">
    <name type="scientific">Hyella patelloides LEGE 07179</name>
    <dbReference type="NCBI Taxonomy" id="945734"/>
    <lineage>
        <taxon>Bacteria</taxon>
        <taxon>Bacillati</taxon>
        <taxon>Cyanobacteriota</taxon>
        <taxon>Cyanophyceae</taxon>
        <taxon>Pleurocapsales</taxon>
        <taxon>Hyellaceae</taxon>
        <taxon>Hyella</taxon>
    </lineage>
</organism>
<gene>
    <name evidence="5" type="ORF">H1P_1890010</name>
</gene>
<keyword evidence="3" id="KW-0804">Transcription</keyword>
<dbReference type="PROSITE" id="PS50043">
    <property type="entry name" value="HTH_LUXR_2"/>
    <property type="match status" value="1"/>
</dbReference>
<dbReference type="InterPro" id="IPR003018">
    <property type="entry name" value="GAF"/>
</dbReference>
<dbReference type="GO" id="GO:0003677">
    <property type="term" value="F:DNA binding"/>
    <property type="evidence" value="ECO:0007669"/>
    <property type="project" value="UniProtKB-KW"/>
</dbReference>
<dbReference type="SMART" id="SM00421">
    <property type="entry name" value="HTH_LUXR"/>
    <property type="match status" value="1"/>
</dbReference>
<evidence type="ECO:0000256" key="1">
    <source>
        <dbReference type="ARBA" id="ARBA00023015"/>
    </source>
</evidence>
<dbReference type="InterPro" id="IPR000792">
    <property type="entry name" value="Tscrpt_reg_LuxR_C"/>
</dbReference>
<feature type="domain" description="HTH luxR-type" evidence="4">
    <location>
        <begin position="402"/>
        <end position="467"/>
    </location>
</feature>
<evidence type="ECO:0000256" key="2">
    <source>
        <dbReference type="ARBA" id="ARBA00023125"/>
    </source>
</evidence>
<dbReference type="EMBL" id="CAACVJ010000100">
    <property type="protein sequence ID" value="VEP13195.1"/>
    <property type="molecule type" value="Genomic_DNA"/>
</dbReference>
<dbReference type="RefSeq" id="WP_144871468.1">
    <property type="nucleotide sequence ID" value="NZ_LR213939.1"/>
</dbReference>
<evidence type="ECO:0000313" key="5">
    <source>
        <dbReference type="EMBL" id="VEP13195.1"/>
    </source>
</evidence>
<evidence type="ECO:0000313" key="6">
    <source>
        <dbReference type="Proteomes" id="UP000320055"/>
    </source>
</evidence>
<dbReference type="Proteomes" id="UP000320055">
    <property type="component" value="Unassembled WGS sequence"/>
</dbReference>
<keyword evidence="2" id="KW-0238">DNA-binding</keyword>
<keyword evidence="6" id="KW-1185">Reference proteome</keyword>
<dbReference type="SUPFAM" id="SSF46894">
    <property type="entry name" value="C-terminal effector domain of the bipartite response regulators"/>
    <property type="match status" value="1"/>
</dbReference>
<dbReference type="GO" id="GO:0006355">
    <property type="term" value="P:regulation of DNA-templated transcription"/>
    <property type="evidence" value="ECO:0007669"/>
    <property type="project" value="InterPro"/>
</dbReference>
<dbReference type="PANTHER" id="PTHR44688">
    <property type="entry name" value="DNA-BINDING TRANSCRIPTIONAL ACTIVATOR DEVR_DOSR"/>
    <property type="match status" value="1"/>
</dbReference>
<dbReference type="InterPro" id="IPR016032">
    <property type="entry name" value="Sig_transdc_resp-reg_C-effctor"/>
</dbReference>
<dbReference type="Pfam" id="PF13185">
    <property type="entry name" value="GAF_2"/>
    <property type="match status" value="1"/>
</dbReference>
<dbReference type="InterPro" id="IPR029016">
    <property type="entry name" value="GAF-like_dom_sf"/>
</dbReference>
<keyword evidence="1" id="KW-0805">Transcription regulation</keyword>
<protein>
    <recommendedName>
        <fullName evidence="4">HTH luxR-type domain-containing protein</fullName>
    </recommendedName>
</protein>
<dbReference type="InterPro" id="IPR036388">
    <property type="entry name" value="WH-like_DNA-bd_sf"/>
</dbReference>
<dbReference type="AlphaFoldDB" id="A0A563VPC5"/>
<dbReference type="Pfam" id="PF00196">
    <property type="entry name" value="GerE"/>
    <property type="match status" value="1"/>
</dbReference>
<accession>A0A563VPC5</accession>
<dbReference type="PRINTS" id="PR00038">
    <property type="entry name" value="HTHLUXR"/>
</dbReference>
<evidence type="ECO:0000259" key="4">
    <source>
        <dbReference type="PROSITE" id="PS50043"/>
    </source>
</evidence>
<evidence type="ECO:0000256" key="3">
    <source>
        <dbReference type="ARBA" id="ARBA00023163"/>
    </source>
</evidence>
<reference evidence="5 6" key="1">
    <citation type="submission" date="2019-01" db="EMBL/GenBank/DDBJ databases">
        <authorList>
            <person name="Brito A."/>
        </authorList>
    </citation>
    <scope>NUCLEOTIDE SEQUENCE [LARGE SCALE GENOMIC DNA]</scope>
    <source>
        <strain evidence="5">1</strain>
    </source>
</reference>
<name>A0A563VPC5_9CYAN</name>
<dbReference type="SUPFAM" id="SSF55781">
    <property type="entry name" value="GAF domain-like"/>
    <property type="match status" value="1"/>
</dbReference>
<dbReference type="OrthoDB" id="447151at2"/>
<sequence length="471" mass="52378">MLDTELVWNLQRANQIALSFANSLDLEEISRLGTDGLVKYFDCTFARIWLVEPDGKMLRLVASSGLYTRTDGSFSRIPMGAYKIGRIAQNRVSLLSNKLPEESWVRYPEWAIANKLKSFAGYPLANSDKVIGVLAAFSQNPMRQEFLEVLLNLCTSLTVALEIASLHQQEKQNLQAVKSTIILPELSLSDSLARILVRTKLTVLGTERSLDLSQTQVFLKVAEILKTLDCTYCRLTYEVDSVSLEAIADTSSIISQSPKEWEQVFFGNLMSIVSFCGGILEINTEASIQVIQVSLTFPSPVNAPDLPLCIQCRLPLLQTGFTQLAYLANLKISASGERHIPLLTDRPSLVSNSDRIIWVNQNNSTIVPSGIKAQINLSTTSSQLKEAVATIMNGGNWGLDNLTQEQQILSQREREVIALLAKGLRDRDIAEHLHISNSTVKFHVNNILVKLEAKTRLQALYKLMNTEGLEL</sequence>